<name>A0A7J7FQR6_CAMSI</name>
<evidence type="ECO:0000256" key="1">
    <source>
        <dbReference type="ARBA" id="ARBA00004613"/>
    </source>
</evidence>
<dbReference type="PANTHER" id="PTHR34270:SF5">
    <property type="entry name" value="PROTEIN RALF-LIKE 10-RELATED"/>
    <property type="match status" value="1"/>
</dbReference>
<keyword evidence="3" id="KW-0964">Secreted</keyword>
<comment type="function">
    <text evidence="7">Cell signaling peptide that may regulate plant stress, growth, and development. Mediates a rapid alkalinization of extracellular space by mediating a transient increase in the cytoplasmic Ca(2+) concentration leading to a calcium-dependent signaling events through a cell surface receptor and a concomitant activation of some intracellular mitogen-activated protein kinases.</text>
</comment>
<feature type="signal peptide" evidence="8">
    <location>
        <begin position="1"/>
        <end position="25"/>
    </location>
</feature>
<dbReference type="GO" id="GO:0005576">
    <property type="term" value="C:extracellular region"/>
    <property type="evidence" value="ECO:0007669"/>
    <property type="project" value="UniProtKB-SubCell"/>
</dbReference>
<reference evidence="10" key="1">
    <citation type="journal article" date="2020" name="Nat. Commun.">
        <title>Genome assembly of wild tea tree DASZ reveals pedigree and selection history of tea varieties.</title>
        <authorList>
            <person name="Zhang W."/>
            <person name="Zhang Y."/>
            <person name="Qiu H."/>
            <person name="Guo Y."/>
            <person name="Wan H."/>
            <person name="Zhang X."/>
            <person name="Scossa F."/>
            <person name="Alseekh S."/>
            <person name="Zhang Q."/>
            <person name="Wang P."/>
            <person name="Xu L."/>
            <person name="Schmidt M.H."/>
            <person name="Jia X."/>
            <person name="Li D."/>
            <person name="Zhu A."/>
            <person name="Guo F."/>
            <person name="Chen W."/>
            <person name="Ni D."/>
            <person name="Usadel B."/>
            <person name="Fernie A.R."/>
            <person name="Wen W."/>
        </authorList>
    </citation>
    <scope>NUCLEOTIDE SEQUENCE [LARGE SCALE GENOMIC DNA]</scope>
    <source>
        <strain evidence="10">cv. G240</strain>
    </source>
</reference>
<accession>A0A7J7FQR6</accession>
<keyword evidence="4" id="KW-0372">Hormone</keyword>
<comment type="subcellular location">
    <subcellularLocation>
        <location evidence="1">Secreted</location>
    </subcellularLocation>
</comment>
<evidence type="ECO:0000256" key="3">
    <source>
        <dbReference type="ARBA" id="ARBA00022525"/>
    </source>
</evidence>
<dbReference type="GO" id="GO:0005179">
    <property type="term" value="F:hormone activity"/>
    <property type="evidence" value="ECO:0007669"/>
    <property type="project" value="UniProtKB-KW"/>
</dbReference>
<dbReference type="Pfam" id="PF05498">
    <property type="entry name" value="RALF"/>
    <property type="match status" value="1"/>
</dbReference>
<evidence type="ECO:0000313" key="10">
    <source>
        <dbReference type="Proteomes" id="UP000593564"/>
    </source>
</evidence>
<evidence type="ECO:0000256" key="4">
    <source>
        <dbReference type="ARBA" id="ARBA00022702"/>
    </source>
</evidence>
<dbReference type="PANTHER" id="PTHR34270">
    <property type="entry name" value="PROTEIN RALF-LIKE 15-RELATED"/>
    <property type="match status" value="1"/>
</dbReference>
<reference evidence="9 10" key="2">
    <citation type="submission" date="2020-07" db="EMBL/GenBank/DDBJ databases">
        <title>Genome assembly of wild tea tree DASZ reveals pedigree and selection history of tea varieties.</title>
        <authorList>
            <person name="Zhang W."/>
        </authorList>
    </citation>
    <scope>NUCLEOTIDE SEQUENCE [LARGE SCALE GENOMIC DNA]</scope>
    <source>
        <strain evidence="10">cv. G240</strain>
        <tissue evidence="9">Leaf</tissue>
    </source>
</reference>
<comment type="similarity">
    <text evidence="2">Belongs to the plant rapid alkalinization factor (RALF) family.</text>
</comment>
<proteinExistence type="inferred from homology"/>
<dbReference type="AlphaFoldDB" id="A0A7J7FQR6"/>
<feature type="chain" id="PRO_5029488127" evidence="8">
    <location>
        <begin position="26"/>
        <end position="74"/>
    </location>
</feature>
<sequence>MKAGWLCLVLIGMAVTATTISTVEAQGPIKYINLDRLCYQPGGCPQNPPSLTPRQAANPYRRGCSKITRCRPDV</sequence>
<gene>
    <name evidence="9" type="ORF">HYC85_031516</name>
</gene>
<keyword evidence="6" id="KW-1015">Disulfide bond</keyword>
<evidence type="ECO:0000256" key="8">
    <source>
        <dbReference type="SAM" id="SignalP"/>
    </source>
</evidence>
<dbReference type="InterPro" id="IPR008801">
    <property type="entry name" value="RALF"/>
</dbReference>
<keyword evidence="10" id="KW-1185">Reference proteome</keyword>
<protein>
    <submittedName>
        <fullName evidence="9">Uncharacterized protein</fullName>
    </submittedName>
</protein>
<comment type="caution">
    <text evidence="9">The sequence shown here is derived from an EMBL/GenBank/DDBJ whole genome shotgun (WGS) entry which is preliminary data.</text>
</comment>
<dbReference type="EMBL" id="JACBKZ010000015">
    <property type="protein sequence ID" value="KAF5930643.1"/>
    <property type="molecule type" value="Genomic_DNA"/>
</dbReference>
<evidence type="ECO:0000256" key="2">
    <source>
        <dbReference type="ARBA" id="ARBA00009178"/>
    </source>
</evidence>
<evidence type="ECO:0000313" key="9">
    <source>
        <dbReference type="EMBL" id="KAF5930643.1"/>
    </source>
</evidence>
<keyword evidence="5 8" id="KW-0732">Signal</keyword>
<evidence type="ECO:0000256" key="7">
    <source>
        <dbReference type="ARBA" id="ARBA00037228"/>
    </source>
</evidence>
<evidence type="ECO:0000256" key="6">
    <source>
        <dbReference type="ARBA" id="ARBA00023157"/>
    </source>
</evidence>
<organism evidence="9 10">
    <name type="scientific">Camellia sinensis</name>
    <name type="common">Tea plant</name>
    <name type="synonym">Thea sinensis</name>
    <dbReference type="NCBI Taxonomy" id="4442"/>
    <lineage>
        <taxon>Eukaryota</taxon>
        <taxon>Viridiplantae</taxon>
        <taxon>Streptophyta</taxon>
        <taxon>Embryophyta</taxon>
        <taxon>Tracheophyta</taxon>
        <taxon>Spermatophyta</taxon>
        <taxon>Magnoliopsida</taxon>
        <taxon>eudicotyledons</taxon>
        <taxon>Gunneridae</taxon>
        <taxon>Pentapetalae</taxon>
        <taxon>asterids</taxon>
        <taxon>Ericales</taxon>
        <taxon>Theaceae</taxon>
        <taxon>Camellia</taxon>
    </lineage>
</organism>
<dbReference type="Proteomes" id="UP000593564">
    <property type="component" value="Unassembled WGS sequence"/>
</dbReference>
<evidence type="ECO:0000256" key="5">
    <source>
        <dbReference type="ARBA" id="ARBA00022729"/>
    </source>
</evidence>